<dbReference type="AlphaFoldDB" id="A0A1D3UV70"/>
<sequence>MKKMNGMLAMACIAAMIACDSGKRVTAEKLIGRWKIVEVNGKAVKAERAFFKFVKEGNTLRLHGNAGCNLMNTETEFDAKQPSSLSFSEPRVTIMDCPDLETESKILDAFEKVTQVKPGQSEKQLHLADKNGKSMLTLEKAAP</sequence>
<dbReference type="OrthoDB" id="880459at2"/>
<evidence type="ECO:0000313" key="5">
    <source>
        <dbReference type="Proteomes" id="UP000182057"/>
    </source>
</evidence>
<evidence type="ECO:0000313" key="6">
    <source>
        <dbReference type="Proteomes" id="UP000219259"/>
    </source>
</evidence>
<reference evidence="3 6" key="2">
    <citation type="submission" date="2017-09" db="EMBL/GenBank/DDBJ databases">
        <title>Phase variable restriction modification systems are present in the genome sequences of periodontal pathogens Prevotella intermedia, Tannerella forsythia and Porphyromonas gingivalis.</title>
        <authorList>
            <person name="Haigh R.D."/>
            <person name="Crawford L."/>
            <person name="Ralph J."/>
            <person name="Wanford J."/>
            <person name="Vartoukian S.R."/>
            <person name="Hijazib K."/>
            <person name="Wade W."/>
            <person name="Oggioni M.R."/>
        </authorList>
    </citation>
    <scope>NUCLEOTIDE SEQUENCE [LARGE SCALE GENOMIC DNA]</scope>
    <source>
        <strain evidence="3 6">WW11663</strain>
    </source>
</reference>
<accession>A0A1D3UV70</accession>
<dbReference type="RefSeq" id="WP_014225838.1">
    <property type="nucleotide sequence ID" value="NZ_CAJPTF010000026.1"/>
</dbReference>
<protein>
    <submittedName>
        <fullName evidence="4">META domain protein</fullName>
    </submittedName>
    <submittedName>
        <fullName evidence="3">META domain-containing protein</fullName>
    </submittedName>
</protein>
<dbReference type="InterPro" id="IPR038670">
    <property type="entry name" value="HslJ-like_sf"/>
</dbReference>
<evidence type="ECO:0000256" key="1">
    <source>
        <dbReference type="SAM" id="MobiDB-lite"/>
    </source>
</evidence>
<feature type="domain" description="DUF306" evidence="2">
    <location>
        <begin position="30"/>
        <end position="138"/>
    </location>
</feature>
<dbReference type="EMBL" id="FMMM01000078">
    <property type="protein sequence ID" value="SCQ23923.1"/>
    <property type="molecule type" value="Genomic_DNA"/>
</dbReference>
<reference evidence="4 5" key="1">
    <citation type="submission" date="2016-09" db="EMBL/GenBank/DDBJ databases">
        <authorList>
            <person name="Capua I."/>
            <person name="De Benedictis P."/>
            <person name="Joannis T."/>
            <person name="Lombin L.H."/>
            <person name="Cattoli G."/>
        </authorList>
    </citation>
    <scope>NUCLEOTIDE SEQUENCE [LARGE SCALE GENOMIC DNA]</scope>
    <source>
        <strain evidence="4 5">UB20</strain>
    </source>
</reference>
<dbReference type="Proteomes" id="UP000182057">
    <property type="component" value="Unassembled WGS sequence"/>
</dbReference>
<dbReference type="GeneID" id="34759541"/>
<dbReference type="PROSITE" id="PS51257">
    <property type="entry name" value="PROKAR_LIPOPROTEIN"/>
    <property type="match status" value="1"/>
</dbReference>
<dbReference type="Gene3D" id="2.40.128.270">
    <property type="match status" value="1"/>
</dbReference>
<dbReference type="InterPro" id="IPR005184">
    <property type="entry name" value="DUF306_Meta_HslJ"/>
</dbReference>
<feature type="region of interest" description="Disordered" evidence="1">
    <location>
        <begin position="120"/>
        <end position="143"/>
    </location>
</feature>
<dbReference type="EMBL" id="NSLJ01000022">
    <property type="protein sequence ID" value="PDP43328.1"/>
    <property type="molecule type" value="Genomic_DNA"/>
</dbReference>
<dbReference type="Proteomes" id="UP000219259">
    <property type="component" value="Unassembled WGS sequence"/>
</dbReference>
<evidence type="ECO:0000313" key="3">
    <source>
        <dbReference type="EMBL" id="PDP43328.1"/>
    </source>
</evidence>
<gene>
    <name evidence="3" type="ORF">CLI86_08995</name>
    <name evidence="4" type="ORF">TFUB20_02209</name>
</gene>
<feature type="compositionally biased region" description="Basic and acidic residues" evidence="1">
    <location>
        <begin position="123"/>
        <end position="132"/>
    </location>
</feature>
<proteinExistence type="predicted"/>
<dbReference type="PANTHER" id="PTHR35535">
    <property type="entry name" value="HEAT SHOCK PROTEIN HSLJ"/>
    <property type="match status" value="1"/>
</dbReference>
<name>A0A1D3UV70_TANFO</name>
<dbReference type="InterPro" id="IPR053147">
    <property type="entry name" value="Hsp_HslJ-like"/>
</dbReference>
<dbReference type="Pfam" id="PF03724">
    <property type="entry name" value="META"/>
    <property type="match status" value="1"/>
</dbReference>
<dbReference type="OMA" id="MNTETEF"/>
<dbReference type="PANTHER" id="PTHR35535:SF1">
    <property type="entry name" value="HEAT SHOCK PROTEIN HSLJ"/>
    <property type="match status" value="1"/>
</dbReference>
<evidence type="ECO:0000313" key="4">
    <source>
        <dbReference type="EMBL" id="SCQ23923.1"/>
    </source>
</evidence>
<evidence type="ECO:0000259" key="2">
    <source>
        <dbReference type="Pfam" id="PF03724"/>
    </source>
</evidence>
<organism evidence="4 5">
    <name type="scientific">Tannerella forsythia</name>
    <name type="common">Bacteroides forsythus</name>
    <dbReference type="NCBI Taxonomy" id="28112"/>
    <lineage>
        <taxon>Bacteria</taxon>
        <taxon>Pseudomonadati</taxon>
        <taxon>Bacteroidota</taxon>
        <taxon>Bacteroidia</taxon>
        <taxon>Bacteroidales</taxon>
        <taxon>Tannerellaceae</taxon>
        <taxon>Tannerella</taxon>
    </lineage>
</organism>